<dbReference type="Proteomes" id="UP000276282">
    <property type="component" value="Unassembled WGS sequence"/>
</dbReference>
<dbReference type="AlphaFoldDB" id="A0A495PUG9"/>
<dbReference type="OrthoDB" id="1440774at2"/>
<reference evidence="1 2" key="1">
    <citation type="submission" date="2018-10" db="EMBL/GenBank/DDBJ databases">
        <title>Genomic Encyclopedia of Archaeal and Bacterial Type Strains, Phase II (KMG-II): from individual species to whole genera.</title>
        <authorList>
            <person name="Goeker M."/>
        </authorList>
    </citation>
    <scope>NUCLEOTIDE SEQUENCE [LARGE SCALE GENOMIC DNA]</scope>
    <source>
        <strain evidence="1 2">DSM 19839</strain>
    </source>
</reference>
<dbReference type="InterPro" id="IPR005901">
    <property type="entry name" value="GLPGLI"/>
</dbReference>
<dbReference type="EMBL" id="RBLG01000002">
    <property type="protein sequence ID" value="RKS53410.1"/>
    <property type="molecule type" value="Genomic_DNA"/>
</dbReference>
<dbReference type="NCBIfam" id="TIGR01200">
    <property type="entry name" value="GLPGLI"/>
    <property type="match status" value="1"/>
</dbReference>
<dbReference type="RefSeq" id="WP_121345506.1">
    <property type="nucleotide sequence ID" value="NZ_RBLG01000002.1"/>
</dbReference>
<organism evidence="1 2">
    <name type="scientific">Gillisia mitskevichiae</name>
    <dbReference type="NCBI Taxonomy" id="270921"/>
    <lineage>
        <taxon>Bacteria</taxon>
        <taxon>Pseudomonadati</taxon>
        <taxon>Bacteroidota</taxon>
        <taxon>Flavobacteriia</taxon>
        <taxon>Flavobacteriales</taxon>
        <taxon>Flavobacteriaceae</taxon>
        <taxon>Gillisia</taxon>
    </lineage>
</organism>
<comment type="caution">
    <text evidence="1">The sequence shown here is derived from an EMBL/GenBank/DDBJ whole genome shotgun (WGS) entry which is preliminary data.</text>
</comment>
<dbReference type="Pfam" id="PF09697">
    <property type="entry name" value="Porph_ging"/>
    <property type="match status" value="1"/>
</dbReference>
<sequence length="261" mass="30861">MILKKVFCHFFYFFPILLFSQQSNNMLRVTYELSFQIDSLDRFSVDTEYMYLDVDDKVSVFRSQTTHLKDSILSSKNPRALFGIQKSKFRYKIYKDQKNDNLICLYDFTTFKYKTENKLSQLVWKIENSKKNILGYETTLARTHFKGRDYEAWFASNLPVPEGPYKFHGLPGMILEIYDSKSHYHFTAKGIEKIKESVNVAEKDYTKISDADLDLFRKKIKEKPSLILNNPGIHIPKEGLDKYDRNQRARLKNQNNPIELE</sequence>
<name>A0A495PUG9_9FLAO</name>
<proteinExistence type="predicted"/>
<evidence type="ECO:0000313" key="1">
    <source>
        <dbReference type="EMBL" id="RKS53410.1"/>
    </source>
</evidence>
<gene>
    <name evidence="1" type="ORF">BC962_1660</name>
</gene>
<keyword evidence="2" id="KW-1185">Reference proteome</keyword>
<evidence type="ECO:0000313" key="2">
    <source>
        <dbReference type="Proteomes" id="UP000276282"/>
    </source>
</evidence>
<protein>
    <submittedName>
        <fullName evidence="1">GLPGLI family protein</fullName>
    </submittedName>
</protein>
<accession>A0A495PUG9</accession>